<dbReference type="InterPro" id="IPR001647">
    <property type="entry name" value="HTH_TetR"/>
</dbReference>
<dbReference type="InterPro" id="IPR050624">
    <property type="entry name" value="HTH-type_Tx_Regulator"/>
</dbReference>
<accession>A0ABZ3F0D3</accession>
<dbReference type="InterPro" id="IPR009057">
    <property type="entry name" value="Homeodomain-like_sf"/>
</dbReference>
<dbReference type="PANTHER" id="PTHR43479">
    <property type="entry name" value="ACREF/ENVCD OPERON REPRESSOR-RELATED"/>
    <property type="match status" value="1"/>
</dbReference>
<gene>
    <name evidence="4" type="ORF">V6984_06240</name>
</gene>
<protein>
    <submittedName>
        <fullName evidence="4">TetR/AcrR family transcriptional regulator</fullName>
    </submittedName>
</protein>
<dbReference type="Gene3D" id="1.10.357.10">
    <property type="entry name" value="Tetracycline Repressor, domain 2"/>
    <property type="match status" value="1"/>
</dbReference>
<dbReference type="SUPFAM" id="SSF46689">
    <property type="entry name" value="Homeodomain-like"/>
    <property type="match status" value="1"/>
</dbReference>
<keyword evidence="1 2" id="KW-0238">DNA-binding</keyword>
<dbReference type="EMBL" id="CP146256">
    <property type="protein sequence ID" value="XAH75352.1"/>
    <property type="molecule type" value="Genomic_DNA"/>
</dbReference>
<dbReference type="PROSITE" id="PS50977">
    <property type="entry name" value="HTH_TETR_2"/>
    <property type="match status" value="1"/>
</dbReference>
<dbReference type="RefSeq" id="WP_342758917.1">
    <property type="nucleotide sequence ID" value="NZ_CP146256.1"/>
</dbReference>
<reference evidence="4 5" key="1">
    <citation type="submission" date="2024-02" db="EMBL/GenBank/DDBJ databases">
        <title>Bacterial strain from lacustrine sediment.</title>
        <authorList>
            <person name="Petit C."/>
            <person name="Fadhlaoui K."/>
        </authorList>
    </citation>
    <scope>NUCLEOTIDE SEQUENCE [LARGE SCALE GENOMIC DNA]</scope>
    <source>
        <strain evidence="4 5">IPX-CK</strain>
    </source>
</reference>
<dbReference type="Proteomes" id="UP001451571">
    <property type="component" value="Chromosome"/>
</dbReference>
<evidence type="ECO:0000259" key="3">
    <source>
        <dbReference type="PROSITE" id="PS50977"/>
    </source>
</evidence>
<proteinExistence type="predicted"/>
<evidence type="ECO:0000313" key="4">
    <source>
        <dbReference type="EMBL" id="XAH75352.1"/>
    </source>
</evidence>
<organism evidence="4 5">
    <name type="scientific">Kineothrix sedimenti</name>
    <dbReference type="NCBI Taxonomy" id="3123317"/>
    <lineage>
        <taxon>Bacteria</taxon>
        <taxon>Bacillati</taxon>
        <taxon>Bacillota</taxon>
        <taxon>Clostridia</taxon>
        <taxon>Lachnospirales</taxon>
        <taxon>Lachnospiraceae</taxon>
        <taxon>Kineothrix</taxon>
    </lineage>
</organism>
<feature type="DNA-binding region" description="H-T-H motif" evidence="2">
    <location>
        <begin position="33"/>
        <end position="52"/>
    </location>
</feature>
<evidence type="ECO:0000313" key="5">
    <source>
        <dbReference type="Proteomes" id="UP001451571"/>
    </source>
</evidence>
<dbReference type="PRINTS" id="PR00455">
    <property type="entry name" value="HTHTETR"/>
</dbReference>
<dbReference type="Pfam" id="PF00440">
    <property type="entry name" value="TetR_N"/>
    <property type="match status" value="1"/>
</dbReference>
<sequence>MSEKNKSKREERKLSMIPCFMKIFCEQGLDGAFMRKLAPAAGVSLALLYQYFEDKDDIIRQCTLHYHERIQRELTGIIFRCIDRPEEMPDRILQYIDSVIDICRFLLQVMAHPTYCAMMDESGRQVEEHIMEVAGLLRERQGLTQEAATGAAFLLNSTVNDYILKKSRESFSVQFGAIRLLVWGE</sequence>
<feature type="domain" description="HTH tetR-type" evidence="3">
    <location>
        <begin position="10"/>
        <end position="70"/>
    </location>
</feature>
<name>A0ABZ3F0D3_9FIRM</name>
<evidence type="ECO:0000256" key="1">
    <source>
        <dbReference type="ARBA" id="ARBA00023125"/>
    </source>
</evidence>
<dbReference type="PANTHER" id="PTHR43479:SF11">
    <property type="entry name" value="ACREF_ENVCD OPERON REPRESSOR-RELATED"/>
    <property type="match status" value="1"/>
</dbReference>
<evidence type="ECO:0000256" key="2">
    <source>
        <dbReference type="PROSITE-ProRule" id="PRU00335"/>
    </source>
</evidence>
<keyword evidence="5" id="KW-1185">Reference proteome</keyword>